<dbReference type="GO" id="GO:0016787">
    <property type="term" value="F:hydrolase activity"/>
    <property type="evidence" value="ECO:0007669"/>
    <property type="project" value="UniProtKB-KW"/>
</dbReference>
<sequence length="358" mass="40177">MNESRANRILTALKEQGAEQMLIVDPMSICYLTGVSMAPFERFYGLLLRADGHHVYFLNRLFHVPEDVGIEKVWYSDTDPIMEIVAKYLDKDAPLAVDKELKARFLLPLMEMHSASAFINGSLAVDTTRGVKDEDEQEKMRVASDINDRAMAQFKTLIHEGITEKEVADQMLQIYLDLGADGYSFPPLVAFGANAADPHHSPDDTVVKAGDCVLFDVGCIKDGYCSDMTRTFYFKTVSDEHRKVYDTVRMANETAISKIRPGVPLHVFDDTARGLISDAGWGEYFTHRLGHFIGLSEHEFGDVSSTNMWEAKPGMIFSIEPGIYLPKDTGVRVEDLVLVTEDGVEVLNHYPKQLEIIE</sequence>
<evidence type="ECO:0000259" key="5">
    <source>
        <dbReference type="Pfam" id="PF01321"/>
    </source>
</evidence>
<dbReference type="EMBL" id="JAJEPU010000042">
    <property type="protein sequence ID" value="MCC2165597.1"/>
    <property type="molecule type" value="Genomic_DNA"/>
</dbReference>
<evidence type="ECO:0000256" key="3">
    <source>
        <dbReference type="RuleBase" id="RU000590"/>
    </source>
</evidence>
<reference evidence="6" key="1">
    <citation type="submission" date="2021-10" db="EMBL/GenBank/DDBJ databases">
        <title>Anaerobic single-cell dispensing facilitates the cultivation of human gut bacteria.</title>
        <authorList>
            <person name="Afrizal A."/>
        </authorList>
    </citation>
    <scope>NUCLEOTIDE SEQUENCE</scope>
    <source>
        <strain evidence="6">CLA-AA-H274</strain>
    </source>
</reference>
<evidence type="ECO:0000256" key="1">
    <source>
        <dbReference type="ARBA" id="ARBA00022723"/>
    </source>
</evidence>
<dbReference type="Pfam" id="PF00557">
    <property type="entry name" value="Peptidase_M24"/>
    <property type="match status" value="1"/>
</dbReference>
<dbReference type="PROSITE" id="PS00491">
    <property type="entry name" value="PROLINE_PEPTIDASE"/>
    <property type="match status" value="1"/>
</dbReference>
<gene>
    <name evidence="6" type="ORF">LKD32_12065</name>
</gene>
<dbReference type="InterPro" id="IPR050659">
    <property type="entry name" value="Peptidase_M24B"/>
</dbReference>
<dbReference type="GO" id="GO:0046872">
    <property type="term" value="F:metal ion binding"/>
    <property type="evidence" value="ECO:0007669"/>
    <property type="project" value="UniProtKB-KW"/>
</dbReference>
<dbReference type="PANTHER" id="PTHR46112:SF3">
    <property type="entry name" value="AMINOPEPTIDASE YPDF"/>
    <property type="match status" value="1"/>
</dbReference>
<dbReference type="InterPro" id="IPR029149">
    <property type="entry name" value="Creatin/AminoP/Spt16_N"/>
</dbReference>
<organism evidence="6 7">
    <name type="scientific">Brotaphodocola catenula</name>
    <dbReference type="NCBI Taxonomy" id="2885361"/>
    <lineage>
        <taxon>Bacteria</taxon>
        <taxon>Bacillati</taxon>
        <taxon>Bacillota</taxon>
        <taxon>Clostridia</taxon>
        <taxon>Lachnospirales</taxon>
        <taxon>Lachnospiraceae</taxon>
        <taxon>Brotaphodocola</taxon>
    </lineage>
</organism>
<protein>
    <submittedName>
        <fullName evidence="6">Xaa-Pro peptidase family protein</fullName>
    </submittedName>
</protein>
<dbReference type="InterPro" id="IPR000994">
    <property type="entry name" value="Pept_M24"/>
</dbReference>
<comment type="similarity">
    <text evidence="3">Belongs to the peptidase M24B family.</text>
</comment>
<keyword evidence="7" id="KW-1185">Reference proteome</keyword>
<feature type="domain" description="Creatinase N-terminal" evidence="5">
    <location>
        <begin position="5"/>
        <end position="129"/>
    </location>
</feature>
<dbReference type="SUPFAM" id="SSF55920">
    <property type="entry name" value="Creatinase/aminopeptidase"/>
    <property type="match status" value="1"/>
</dbReference>
<dbReference type="Gene3D" id="3.40.350.10">
    <property type="entry name" value="Creatinase/prolidase N-terminal domain"/>
    <property type="match status" value="1"/>
</dbReference>
<evidence type="ECO:0000256" key="2">
    <source>
        <dbReference type="ARBA" id="ARBA00022801"/>
    </source>
</evidence>
<comment type="caution">
    <text evidence="6">The sequence shown here is derived from an EMBL/GenBank/DDBJ whole genome shotgun (WGS) entry which is preliminary data.</text>
</comment>
<dbReference type="Gene3D" id="3.90.230.10">
    <property type="entry name" value="Creatinase/methionine aminopeptidase superfamily"/>
    <property type="match status" value="1"/>
</dbReference>
<dbReference type="RefSeq" id="WP_308451864.1">
    <property type="nucleotide sequence ID" value="NZ_JAJEPU010000042.1"/>
</dbReference>
<feature type="domain" description="Peptidase M24" evidence="4">
    <location>
        <begin position="138"/>
        <end position="341"/>
    </location>
</feature>
<dbReference type="PANTHER" id="PTHR46112">
    <property type="entry name" value="AMINOPEPTIDASE"/>
    <property type="match status" value="1"/>
</dbReference>
<dbReference type="InterPro" id="IPR000587">
    <property type="entry name" value="Creatinase_N"/>
</dbReference>
<dbReference type="SUPFAM" id="SSF53092">
    <property type="entry name" value="Creatinase/prolidase N-terminal domain"/>
    <property type="match status" value="1"/>
</dbReference>
<evidence type="ECO:0000313" key="6">
    <source>
        <dbReference type="EMBL" id="MCC2165597.1"/>
    </source>
</evidence>
<name>A0AAE3AUI3_9FIRM</name>
<dbReference type="InterPro" id="IPR001131">
    <property type="entry name" value="Peptidase_M24B_aminopep-P_CS"/>
</dbReference>
<accession>A0AAE3AUI3</accession>
<evidence type="ECO:0000313" key="7">
    <source>
        <dbReference type="Proteomes" id="UP001198962"/>
    </source>
</evidence>
<dbReference type="Proteomes" id="UP001198962">
    <property type="component" value="Unassembled WGS sequence"/>
</dbReference>
<dbReference type="CDD" id="cd01092">
    <property type="entry name" value="APP-like"/>
    <property type="match status" value="1"/>
</dbReference>
<keyword evidence="2" id="KW-0378">Hydrolase</keyword>
<dbReference type="AlphaFoldDB" id="A0AAE3AUI3"/>
<dbReference type="Pfam" id="PF01321">
    <property type="entry name" value="Creatinase_N"/>
    <property type="match status" value="1"/>
</dbReference>
<dbReference type="InterPro" id="IPR036005">
    <property type="entry name" value="Creatinase/aminopeptidase-like"/>
</dbReference>
<proteinExistence type="inferred from homology"/>
<evidence type="ECO:0000259" key="4">
    <source>
        <dbReference type="Pfam" id="PF00557"/>
    </source>
</evidence>
<keyword evidence="1 3" id="KW-0479">Metal-binding</keyword>